<comment type="caution">
    <text evidence="1">The sequence shown here is derived from an EMBL/GenBank/DDBJ whole genome shotgun (WGS) entry which is preliminary data.</text>
</comment>
<sequence>MGVIDSIRDALEPETNGRSDIAGAFWCDDCSIREPVTDAELDDDRVCPECGASMRLERTPDSGSCAC</sequence>
<organism evidence="1 2">
    <name type="scientific">Natronorubrum tibetense GA33</name>
    <dbReference type="NCBI Taxonomy" id="1114856"/>
    <lineage>
        <taxon>Archaea</taxon>
        <taxon>Methanobacteriati</taxon>
        <taxon>Methanobacteriota</taxon>
        <taxon>Stenosarchaea group</taxon>
        <taxon>Halobacteria</taxon>
        <taxon>Halobacteriales</taxon>
        <taxon>Natrialbaceae</taxon>
        <taxon>Natronorubrum</taxon>
    </lineage>
</organism>
<dbReference type="EMBL" id="AOHW01000023">
    <property type="protein sequence ID" value="ELY42314.1"/>
    <property type="molecule type" value="Genomic_DNA"/>
</dbReference>
<protein>
    <recommendedName>
        <fullName evidence="3">Small CPxCG-related zinc finger protein</fullName>
    </recommendedName>
</protein>
<proteinExistence type="predicted"/>
<dbReference type="OrthoDB" id="203316at2157"/>
<dbReference type="eggNOG" id="arCOG06328">
    <property type="taxonomic scope" value="Archaea"/>
</dbReference>
<keyword evidence="2" id="KW-1185">Reference proteome</keyword>
<dbReference type="STRING" id="1114856.GCA_000383975_00699"/>
<accession>L9VYR0</accession>
<evidence type="ECO:0000313" key="1">
    <source>
        <dbReference type="EMBL" id="ELY42314.1"/>
    </source>
</evidence>
<dbReference type="PATRIC" id="fig|1114856.3.peg.1658"/>
<dbReference type="Proteomes" id="UP000011599">
    <property type="component" value="Unassembled WGS sequence"/>
</dbReference>
<evidence type="ECO:0008006" key="3">
    <source>
        <dbReference type="Google" id="ProtNLM"/>
    </source>
</evidence>
<dbReference type="AlphaFoldDB" id="L9VYR0"/>
<dbReference type="RefSeq" id="WP_006089407.1">
    <property type="nucleotide sequence ID" value="NZ_AOHW01000023.1"/>
</dbReference>
<gene>
    <name evidence="1" type="ORF">C496_07943</name>
</gene>
<evidence type="ECO:0000313" key="2">
    <source>
        <dbReference type="Proteomes" id="UP000011599"/>
    </source>
</evidence>
<reference evidence="1 2" key="1">
    <citation type="journal article" date="2014" name="PLoS Genet.">
        <title>Phylogenetically driven sequencing of extremely halophilic archaea reveals strategies for static and dynamic osmo-response.</title>
        <authorList>
            <person name="Becker E.A."/>
            <person name="Seitzer P.M."/>
            <person name="Tritt A."/>
            <person name="Larsen D."/>
            <person name="Krusor M."/>
            <person name="Yao A.I."/>
            <person name="Wu D."/>
            <person name="Madern D."/>
            <person name="Eisen J.A."/>
            <person name="Darling A.E."/>
            <person name="Facciotti M.T."/>
        </authorList>
    </citation>
    <scope>NUCLEOTIDE SEQUENCE [LARGE SCALE GENOMIC DNA]</scope>
    <source>
        <strain evidence="1 2">GA33</strain>
    </source>
</reference>
<name>L9VYR0_9EURY</name>